<dbReference type="InterPro" id="IPR051396">
    <property type="entry name" value="Bact_Antivir_Def_Nuclease"/>
</dbReference>
<feature type="domain" description="Endonuclease GajA/Old nuclease/RecF-like AAA" evidence="1">
    <location>
        <begin position="1"/>
        <end position="350"/>
    </location>
</feature>
<evidence type="ECO:0000259" key="1">
    <source>
        <dbReference type="Pfam" id="PF13175"/>
    </source>
</evidence>
<evidence type="ECO:0000259" key="2">
    <source>
        <dbReference type="Pfam" id="PF20469"/>
    </source>
</evidence>
<dbReference type="eggNOG" id="COG0497">
    <property type="taxonomic scope" value="Bacteria"/>
</dbReference>
<dbReference type="STRING" id="670487.Ocepr_2034"/>
<dbReference type="Pfam" id="PF20469">
    <property type="entry name" value="OLD-like_TOPRIM"/>
    <property type="match status" value="1"/>
</dbReference>
<protein>
    <submittedName>
        <fullName evidence="3">SMC domain protein</fullName>
    </submittedName>
</protein>
<accession>E4U573</accession>
<dbReference type="OrthoDB" id="9810873at2"/>
<dbReference type="AlphaFoldDB" id="E4U573"/>
<dbReference type="Proteomes" id="UP000008722">
    <property type="component" value="Chromosome"/>
</dbReference>
<dbReference type="SUPFAM" id="SSF52540">
    <property type="entry name" value="P-loop containing nucleoside triphosphate hydrolases"/>
    <property type="match status" value="1"/>
</dbReference>
<sequence>MLTRVIIKNFRSLHDIMLTFETASTVIVGENDSGKSAIFHAILAATGKREVDVNDFTVTPDDSKEYIFISLKFSDFTLDAHFSRGSNDNVDTKRVIRYSNDFVNNIAIYLDSDEYISLGNAEKKFFLRENIKLLGGKAGGNASLSTLHDKLKELIAEYLSTPQDIEISNAPVDIVYLDGRSFHDITNFIFQMALQERLSDVWYIDTEQGNLSDLIQDNVDKLIAEAKSKILDTGVVEKIAMYLPNVNDIELDAKLPSLPRINPLLSVLFVDASGSKIDIDKMGDGTKRRVTLALLEANATIASERERVYIFDEPDTHLHAKAQLQLLNILYQFTESGAQVLLSTHSPFIINATKPQQIYLLKKKDNHSIVSKLTSASASASLMSVLGVANVDILFSRVFLLVEGQTEEIFIHILFDKLCGTSIQSRFIRVMRRPGNTDIPRFAEILSDIVRPEIIYILTDNDASAELENLINALSIPSENVFFIGTNEFEDAFSDEVIYNSWKQYLESRQLPVPSSWTIESISEIRSQATSSGQKFSKLLRTLNAGGAAKLTKPSLAQALAEYCTPEDLPIVLKQLIINTLCEG</sequence>
<dbReference type="eggNOG" id="COG3593">
    <property type="taxonomic scope" value="Bacteria"/>
</dbReference>
<name>E4U573_OCEP5</name>
<dbReference type="Gene3D" id="3.40.50.300">
    <property type="entry name" value="P-loop containing nucleotide triphosphate hydrolases"/>
    <property type="match status" value="1"/>
</dbReference>
<gene>
    <name evidence="3" type="ordered locus">Ocepr_2034</name>
</gene>
<reference evidence="4" key="1">
    <citation type="submission" date="2010-11" db="EMBL/GenBank/DDBJ databases">
        <title>The complete sequence of chromosome of Oceanithermus profundus DSM 14977.</title>
        <authorList>
            <consortium name="US DOE Joint Genome Institute (JGI-PGF)"/>
            <person name="Lucas S."/>
            <person name="Copeland A."/>
            <person name="Lapidus A."/>
            <person name="Bruce D."/>
            <person name="Goodwin L."/>
            <person name="Pitluck S."/>
            <person name="Kyrpides N."/>
            <person name="Mavromatis K."/>
            <person name="Pagani I."/>
            <person name="Ivanova N."/>
            <person name="Zhang X."/>
            <person name="Brettin T."/>
            <person name="Detter J.C."/>
            <person name="Tapia R."/>
            <person name="Han C."/>
            <person name="Land M."/>
            <person name="Hauser L."/>
            <person name="Markowitz V."/>
            <person name="Cheng J.-F."/>
            <person name="Hugenholtz P."/>
            <person name="Woyke T."/>
            <person name="Wu D."/>
            <person name="Tindall B."/>
            <person name="Faehnrich R."/>
            <person name="Brambilla E."/>
            <person name="Klenk H.-P."/>
            <person name="Eisen J.A."/>
        </authorList>
    </citation>
    <scope>NUCLEOTIDE SEQUENCE [LARGE SCALE GENOMIC DNA]</scope>
    <source>
        <strain evidence="4">DSM 14977 / NBRC 100410 / VKM B-2274 / 506</strain>
    </source>
</reference>
<reference evidence="3 4" key="2">
    <citation type="journal article" date="2011" name="Stand. Genomic Sci.">
        <title>Complete genome sequence of Oceanithermus profundus type strain (506).</title>
        <authorList>
            <person name="Pati A."/>
            <person name="Zhang X."/>
            <person name="Lapidus A."/>
            <person name="Nolan M."/>
            <person name="Lucas S."/>
            <person name="Del Rio T.G."/>
            <person name="Tice H."/>
            <person name="Cheng J.F."/>
            <person name="Tapia R."/>
            <person name="Han C."/>
            <person name="Goodwin L."/>
            <person name="Pitluck S."/>
            <person name="Liolios K."/>
            <person name="Pagani I."/>
            <person name="Ivanova N."/>
            <person name="Mavromatis K."/>
            <person name="Chen A."/>
            <person name="Palaniappan K."/>
            <person name="Hauser L."/>
            <person name="Jeffries C.D."/>
            <person name="Brambilla E.M."/>
            <person name="Rohl A."/>
            <person name="Mwirichia R."/>
            <person name="Rohde M."/>
            <person name="Tindall B.J."/>
            <person name="Sikorski J."/>
            <person name="Wirth R."/>
            <person name="Goker M."/>
            <person name="Woyke T."/>
            <person name="Detter J.C."/>
            <person name="Bristow J."/>
            <person name="Eisen J.A."/>
            <person name="Markowitz V."/>
            <person name="Hugenholtz P."/>
            <person name="Kyrpides N.C."/>
            <person name="Klenk H.P."/>
            <person name="Land M."/>
        </authorList>
    </citation>
    <scope>NUCLEOTIDE SEQUENCE [LARGE SCALE GENOMIC DNA]</scope>
    <source>
        <strain evidence="4">DSM 14977 / NBRC 100410 / VKM B-2274 / 506</strain>
    </source>
</reference>
<dbReference type="HOGENOM" id="CLU_033325_0_0_0"/>
<dbReference type="CDD" id="cd00267">
    <property type="entry name" value="ABC_ATPase"/>
    <property type="match status" value="1"/>
</dbReference>
<dbReference type="InterPro" id="IPR041685">
    <property type="entry name" value="AAA_GajA/Old/RecF-like"/>
</dbReference>
<keyword evidence="4" id="KW-1185">Reference proteome</keyword>
<dbReference type="KEGG" id="opr:Ocepr_2034"/>
<dbReference type="PANTHER" id="PTHR43581">
    <property type="entry name" value="ATP/GTP PHOSPHATASE"/>
    <property type="match status" value="1"/>
</dbReference>
<organism evidence="3 4">
    <name type="scientific">Oceanithermus profundus (strain DSM 14977 / NBRC 100410 / VKM B-2274 / 506)</name>
    <dbReference type="NCBI Taxonomy" id="670487"/>
    <lineage>
        <taxon>Bacteria</taxon>
        <taxon>Thermotogati</taxon>
        <taxon>Deinococcota</taxon>
        <taxon>Deinococci</taxon>
        <taxon>Thermales</taxon>
        <taxon>Thermaceae</taxon>
        <taxon>Oceanithermus</taxon>
    </lineage>
</organism>
<proteinExistence type="predicted"/>
<dbReference type="PANTHER" id="PTHR43581:SF4">
    <property type="entry name" value="ATP_GTP PHOSPHATASE"/>
    <property type="match status" value="1"/>
</dbReference>
<evidence type="ECO:0000313" key="3">
    <source>
        <dbReference type="EMBL" id="ADR37485.1"/>
    </source>
</evidence>
<dbReference type="InterPro" id="IPR027417">
    <property type="entry name" value="P-loop_NTPase"/>
</dbReference>
<dbReference type="Pfam" id="PF13175">
    <property type="entry name" value="AAA_15"/>
    <property type="match status" value="1"/>
</dbReference>
<feature type="domain" description="OLD protein-like TOPRIM" evidence="2">
    <location>
        <begin position="394"/>
        <end position="462"/>
    </location>
</feature>
<evidence type="ECO:0000313" key="4">
    <source>
        <dbReference type="Proteomes" id="UP000008722"/>
    </source>
</evidence>
<dbReference type="EMBL" id="CP002361">
    <property type="protein sequence ID" value="ADR37485.1"/>
    <property type="molecule type" value="Genomic_DNA"/>
</dbReference>
<dbReference type="RefSeq" id="WP_013458655.1">
    <property type="nucleotide sequence ID" value="NC_014761.1"/>
</dbReference>
<dbReference type="InterPro" id="IPR034139">
    <property type="entry name" value="TOPRIM_OLD"/>
</dbReference>